<evidence type="ECO:0000256" key="4">
    <source>
        <dbReference type="ARBA" id="ARBA00022833"/>
    </source>
</evidence>
<accession>A0A858RBA6</accession>
<keyword evidence="3" id="KW-0378">Hydrolase</keyword>
<dbReference type="PANTHER" id="PTHR42978">
    <property type="entry name" value="QUORUM-QUENCHING LACTONASE YTNP-RELATED-RELATED"/>
    <property type="match status" value="1"/>
</dbReference>
<dbReference type="GO" id="GO:0046872">
    <property type="term" value="F:metal ion binding"/>
    <property type="evidence" value="ECO:0007669"/>
    <property type="project" value="UniProtKB-KW"/>
</dbReference>
<evidence type="ECO:0000313" key="6">
    <source>
        <dbReference type="EMBL" id="QJE74452.1"/>
    </source>
</evidence>
<dbReference type="InterPro" id="IPR001279">
    <property type="entry name" value="Metallo-B-lactamas"/>
</dbReference>
<dbReference type="Gene3D" id="3.60.15.10">
    <property type="entry name" value="Ribonuclease Z/Hydroxyacylglutathione hydrolase-like"/>
    <property type="match status" value="1"/>
</dbReference>
<dbReference type="InterPro" id="IPR036866">
    <property type="entry name" value="RibonucZ/Hydroxyglut_hydro"/>
</dbReference>
<sequence>MRIHHLNCGTCCPWGGRLMDGRISHAGQPATLVCHCLLLETDSHGLVLVDTGFGMRDARRPGERLSPFFRGLNRPRLDPEETALRQVQRLGFSPRDVRHIVLTHLDFDHAGGVEDFPGAMVHLMGREFRAATKGRDGFIASQRYRPEQWDDRIRWRPYDANAGEGWFGFQAVRDLDGLPPEILMVPLYGHTEGHAGVAIRLPDGWLLHAGDAYFHAAEMDADGHHCPPGLRGYQTMMEVDRRSRLHNQRRLRGLVAEHGREVVVFCGHDPDEFQMLKRLRGGTGDRHGAEGALAERREFA</sequence>
<evidence type="ECO:0000256" key="2">
    <source>
        <dbReference type="ARBA" id="ARBA00022723"/>
    </source>
</evidence>
<dbReference type="Proteomes" id="UP000501891">
    <property type="component" value="Chromosome"/>
</dbReference>
<dbReference type="CDD" id="cd07742">
    <property type="entry name" value="metallo-hydrolase-like_MBL-fold"/>
    <property type="match status" value="1"/>
</dbReference>
<proteinExistence type="inferred from homology"/>
<feature type="domain" description="Metallo-beta-lactamase" evidence="5">
    <location>
        <begin position="33"/>
        <end position="268"/>
    </location>
</feature>
<dbReference type="PANTHER" id="PTHR42978:SF3">
    <property type="entry name" value="BLR3078 PROTEIN"/>
    <property type="match status" value="1"/>
</dbReference>
<dbReference type="Pfam" id="PF00753">
    <property type="entry name" value="Lactamase_B"/>
    <property type="match status" value="1"/>
</dbReference>
<dbReference type="AlphaFoldDB" id="A0A858RBA6"/>
<evidence type="ECO:0000259" key="5">
    <source>
        <dbReference type="SMART" id="SM00849"/>
    </source>
</evidence>
<gene>
    <name evidence="6" type="ORF">HHL28_16480</name>
</gene>
<reference evidence="6" key="1">
    <citation type="submission" date="2020-04" db="EMBL/GenBank/DDBJ databases">
        <title>A desert anoxygenic phototrophic bacterium fixes CO2 using RubisCO under aerobic conditions.</title>
        <authorList>
            <person name="Tang K."/>
        </authorList>
    </citation>
    <scope>NUCLEOTIDE SEQUENCE [LARGE SCALE GENOMIC DNA]</scope>
    <source>
        <strain evidence="6">MIMtkB3</strain>
    </source>
</reference>
<dbReference type="EMBL" id="CP051775">
    <property type="protein sequence ID" value="QJE74452.1"/>
    <property type="molecule type" value="Genomic_DNA"/>
</dbReference>
<keyword evidence="4" id="KW-0862">Zinc</keyword>
<name>A0A858RBA6_9PROT</name>
<protein>
    <submittedName>
        <fullName evidence="6">MBL fold metallo-hydrolase</fullName>
    </submittedName>
</protein>
<dbReference type="InterPro" id="IPR051013">
    <property type="entry name" value="MBL_superfamily_lactonases"/>
</dbReference>
<evidence type="ECO:0000313" key="7">
    <source>
        <dbReference type="Proteomes" id="UP000501891"/>
    </source>
</evidence>
<comment type="similarity">
    <text evidence="1">Belongs to the metallo-beta-lactamase superfamily.</text>
</comment>
<evidence type="ECO:0000256" key="1">
    <source>
        <dbReference type="ARBA" id="ARBA00007749"/>
    </source>
</evidence>
<dbReference type="SUPFAM" id="SSF56281">
    <property type="entry name" value="Metallo-hydrolase/oxidoreductase"/>
    <property type="match status" value="1"/>
</dbReference>
<dbReference type="SMART" id="SM00849">
    <property type="entry name" value="Lactamase_B"/>
    <property type="match status" value="1"/>
</dbReference>
<dbReference type="KEGG" id="acru:HHL28_16480"/>
<organism evidence="6 7">
    <name type="scientific">Aerophototrophica crusticola</name>
    <dbReference type="NCBI Taxonomy" id="1709002"/>
    <lineage>
        <taxon>Bacteria</taxon>
        <taxon>Pseudomonadati</taxon>
        <taxon>Pseudomonadota</taxon>
        <taxon>Alphaproteobacteria</taxon>
        <taxon>Rhodospirillales</taxon>
        <taxon>Rhodospirillaceae</taxon>
        <taxon>Aerophototrophica</taxon>
    </lineage>
</organism>
<keyword evidence="7" id="KW-1185">Reference proteome</keyword>
<dbReference type="GO" id="GO:0016787">
    <property type="term" value="F:hydrolase activity"/>
    <property type="evidence" value="ECO:0007669"/>
    <property type="project" value="UniProtKB-KW"/>
</dbReference>
<keyword evidence="2" id="KW-0479">Metal-binding</keyword>
<evidence type="ECO:0000256" key="3">
    <source>
        <dbReference type="ARBA" id="ARBA00022801"/>
    </source>
</evidence>